<feature type="coiled-coil region" evidence="3">
    <location>
        <begin position="107"/>
        <end position="134"/>
    </location>
</feature>
<evidence type="ECO:0000256" key="2">
    <source>
        <dbReference type="PROSITE-ProRule" id="PRU00169"/>
    </source>
</evidence>
<evidence type="ECO:0000256" key="1">
    <source>
        <dbReference type="ARBA" id="ARBA00022553"/>
    </source>
</evidence>
<feature type="modified residue" description="4-aspartylphosphate" evidence="2">
    <location>
        <position position="53"/>
    </location>
</feature>
<evidence type="ECO:0000256" key="3">
    <source>
        <dbReference type="SAM" id="Coils"/>
    </source>
</evidence>
<organism evidence="6 7">
    <name type="scientific">Humidesulfovibrio mexicanus</name>
    <dbReference type="NCBI Taxonomy" id="147047"/>
    <lineage>
        <taxon>Bacteria</taxon>
        <taxon>Pseudomonadati</taxon>
        <taxon>Thermodesulfobacteriota</taxon>
        <taxon>Desulfovibrionia</taxon>
        <taxon>Desulfovibrionales</taxon>
        <taxon>Desulfovibrionaceae</taxon>
        <taxon>Humidesulfovibrio</taxon>
    </lineage>
</organism>
<feature type="domain" description="STAS" evidence="5">
    <location>
        <begin position="129"/>
        <end position="233"/>
    </location>
</feature>
<dbReference type="SUPFAM" id="SSF52091">
    <property type="entry name" value="SpoIIaa-like"/>
    <property type="match status" value="1"/>
</dbReference>
<dbReference type="Gene3D" id="3.40.50.2300">
    <property type="match status" value="1"/>
</dbReference>
<dbReference type="SUPFAM" id="SSF52172">
    <property type="entry name" value="CheY-like"/>
    <property type="match status" value="1"/>
</dbReference>
<dbReference type="SMART" id="SM00448">
    <property type="entry name" value="REC"/>
    <property type="match status" value="1"/>
</dbReference>
<dbReference type="RefSeq" id="WP_089272564.1">
    <property type="nucleotide sequence ID" value="NZ_FZOC01000002.1"/>
</dbReference>
<dbReference type="PANTHER" id="PTHR44591:SF3">
    <property type="entry name" value="RESPONSE REGULATORY DOMAIN-CONTAINING PROTEIN"/>
    <property type="match status" value="1"/>
</dbReference>
<dbReference type="InterPro" id="IPR001789">
    <property type="entry name" value="Sig_transdc_resp-reg_receiver"/>
</dbReference>
<dbReference type="AlphaFoldDB" id="A0A238Z0A6"/>
<dbReference type="CDD" id="cd07043">
    <property type="entry name" value="STAS_anti-anti-sigma_factors"/>
    <property type="match status" value="1"/>
</dbReference>
<dbReference type="GO" id="GO:0000160">
    <property type="term" value="P:phosphorelay signal transduction system"/>
    <property type="evidence" value="ECO:0007669"/>
    <property type="project" value="InterPro"/>
</dbReference>
<dbReference type="OrthoDB" id="9800029at2"/>
<sequence length="233" mass="25741">MEKKILVIDDEQPTLNMFRLLLAAYGYETLTAANGAEGVETFGREKPGIVLTDIKMPVMDGIEVLRRIKDIDPFAEVIVITGHGDMDLAIRALNLDATDFINKPVQRQALSEALSRAEERIALAKSQAVELAVEEEDDAAVLRIQGSVTARSEPLLDRAMARARECGKPRIVLRFSENASTNGAGLSLLTRILMECRERGESVCIEGLSENFRKVFEMVGISRLVEHCVGKQQ</sequence>
<keyword evidence="3" id="KW-0175">Coiled coil</keyword>
<dbReference type="PANTHER" id="PTHR44591">
    <property type="entry name" value="STRESS RESPONSE REGULATOR PROTEIN 1"/>
    <property type="match status" value="1"/>
</dbReference>
<feature type="domain" description="Response regulatory" evidence="4">
    <location>
        <begin position="4"/>
        <end position="118"/>
    </location>
</feature>
<protein>
    <submittedName>
        <fullName evidence="6">Anti-anti-sigma factor</fullName>
    </submittedName>
</protein>
<dbReference type="PROSITE" id="PS50110">
    <property type="entry name" value="RESPONSE_REGULATORY"/>
    <property type="match status" value="1"/>
</dbReference>
<name>A0A238Z0A6_9BACT</name>
<dbReference type="Pfam" id="PF00072">
    <property type="entry name" value="Response_reg"/>
    <property type="match status" value="1"/>
</dbReference>
<dbReference type="InterPro" id="IPR011006">
    <property type="entry name" value="CheY-like_superfamily"/>
</dbReference>
<keyword evidence="1 2" id="KW-0597">Phosphoprotein</keyword>
<dbReference type="Gene3D" id="3.30.750.24">
    <property type="entry name" value="STAS domain"/>
    <property type="match status" value="1"/>
</dbReference>
<evidence type="ECO:0000313" key="6">
    <source>
        <dbReference type="EMBL" id="SNR76358.1"/>
    </source>
</evidence>
<evidence type="ECO:0000259" key="5">
    <source>
        <dbReference type="PROSITE" id="PS50801"/>
    </source>
</evidence>
<dbReference type="PROSITE" id="PS50801">
    <property type="entry name" value="STAS"/>
    <property type="match status" value="1"/>
</dbReference>
<dbReference type="InterPro" id="IPR036513">
    <property type="entry name" value="STAS_dom_sf"/>
</dbReference>
<dbReference type="Pfam" id="PF01740">
    <property type="entry name" value="STAS"/>
    <property type="match status" value="1"/>
</dbReference>
<dbReference type="InterPro" id="IPR002645">
    <property type="entry name" value="STAS_dom"/>
</dbReference>
<evidence type="ECO:0000259" key="4">
    <source>
        <dbReference type="PROSITE" id="PS50110"/>
    </source>
</evidence>
<dbReference type="EMBL" id="FZOC01000002">
    <property type="protein sequence ID" value="SNR76358.1"/>
    <property type="molecule type" value="Genomic_DNA"/>
</dbReference>
<reference evidence="6 7" key="1">
    <citation type="submission" date="2017-06" db="EMBL/GenBank/DDBJ databases">
        <authorList>
            <person name="Kim H.J."/>
            <person name="Triplett B.A."/>
        </authorList>
    </citation>
    <scope>NUCLEOTIDE SEQUENCE [LARGE SCALE GENOMIC DNA]</scope>
    <source>
        <strain evidence="6 7">DSM 13116</strain>
    </source>
</reference>
<proteinExistence type="predicted"/>
<evidence type="ECO:0000313" key="7">
    <source>
        <dbReference type="Proteomes" id="UP000198324"/>
    </source>
</evidence>
<accession>A0A238Z0A6</accession>
<dbReference type="Proteomes" id="UP000198324">
    <property type="component" value="Unassembled WGS sequence"/>
</dbReference>
<keyword evidence="7" id="KW-1185">Reference proteome</keyword>
<gene>
    <name evidence="6" type="ORF">SAMN04488503_1111</name>
</gene>
<dbReference type="InterPro" id="IPR050595">
    <property type="entry name" value="Bact_response_regulator"/>
</dbReference>